<dbReference type="SUPFAM" id="SSF51658">
    <property type="entry name" value="Xylose isomerase-like"/>
    <property type="match status" value="1"/>
</dbReference>
<comment type="cofactor">
    <cofactor evidence="6">
        <name>Mn(2+)</name>
        <dbReference type="ChEBI" id="CHEBI:29035"/>
    </cofactor>
    <text evidence="6">Binds 1 Mn(2+) ion per subunit.</text>
</comment>
<comment type="subcellular location">
    <subcellularLocation>
        <location evidence="6">Cytoplasm</location>
    </subcellularLocation>
</comment>
<keyword evidence="4 6" id="KW-0413">Isomerase</keyword>
<dbReference type="UniPathway" id="UPA00541">
    <property type="reaction ID" value="UER00601"/>
</dbReference>
<dbReference type="InterPro" id="IPR036237">
    <property type="entry name" value="Xyl_isomerase-like_sf"/>
</dbReference>
<sequence>MDNRYLSAKKRYAALGIDVEDALAKLAEKPISIHCWQGDDVVGFDNPDGGAGNGIQTTGDYPGRARNFEELTADFLKAASLIPGKKRINLHACYAVCTDSNPWVDRDKIGYRHFAPWVAFAKANGFGIDFNPTCFSHMMVKDGLTLSSPDDTVRRFWIDHCVACRRIADGIGAALGDKVLCNVWVPDGFKDTPSDRLTPRLRLKASLDEIFSEQLPNVIDSVESKVFAIGVESYTVGSNEFYMSYAAAHPGVYNLLDNGHYHPMEYVSDKIPALLPFFDIIPLHVTRPVRWDSDHVVLFDDELREIMKEIVRNDALDKVLLGLDFFDASINRVAAWVIGTRSAQKGLLFALLQPNERLKKLQDDGNFTERMMLSEETKTLPFGDVWEEYCRRQNVPAGDEVWFAEVMDYETAVLDTRG</sequence>
<dbReference type="AlphaFoldDB" id="A0A806KHQ1"/>
<gene>
    <name evidence="6" type="primary">rhaA</name>
</gene>
<dbReference type="EC" id="5.3.1.14" evidence="6 7"/>
<feature type="binding site" evidence="6">
    <location>
        <position position="292"/>
    </location>
    <ligand>
        <name>Mn(2+)</name>
        <dbReference type="ChEBI" id="CHEBI:29035"/>
    </ligand>
</feature>
<dbReference type="HAMAP" id="MF_00541">
    <property type="entry name" value="RhaA"/>
    <property type="match status" value="1"/>
</dbReference>
<keyword evidence="2 6" id="KW-0479">Metal-binding</keyword>
<comment type="pathway">
    <text evidence="6">Carbohydrate degradation; L-rhamnose degradation; glycerone phosphate from L-rhamnose: step 1/3.</text>
</comment>
<protein>
    <recommendedName>
        <fullName evidence="6 7">L-rhamnose isomerase</fullName>
        <ecNumber evidence="6 7">5.3.1.14</ecNumber>
    </recommendedName>
</protein>
<organism evidence="8">
    <name type="scientific">uncultured bacterium contig00005</name>
    <dbReference type="NCBI Taxonomy" id="1181497"/>
    <lineage>
        <taxon>Bacteria</taxon>
        <taxon>environmental samples</taxon>
    </lineage>
</organism>
<reference evidence="8" key="1">
    <citation type="submission" date="2012-03" db="EMBL/GenBank/DDBJ databases">
        <title>Functional metagenomics reveals considerable lignocellulase gene clusters in the gut microbiome of a wood-feeding higher termite.</title>
        <authorList>
            <person name="Liu N."/>
        </authorList>
    </citation>
    <scope>NUCLEOTIDE SEQUENCE</scope>
</reference>
<dbReference type="InterPro" id="IPR009308">
    <property type="entry name" value="Rhamnose_isomerase"/>
</dbReference>
<evidence type="ECO:0000256" key="5">
    <source>
        <dbReference type="ARBA" id="ARBA00023308"/>
    </source>
</evidence>
<evidence type="ECO:0000256" key="7">
    <source>
        <dbReference type="NCBIfam" id="TIGR01748"/>
    </source>
</evidence>
<dbReference type="Pfam" id="PF06134">
    <property type="entry name" value="RhaA"/>
    <property type="match status" value="1"/>
</dbReference>
<keyword evidence="1 6" id="KW-0963">Cytoplasm</keyword>
<dbReference type="GO" id="GO:0019301">
    <property type="term" value="P:rhamnose catabolic process"/>
    <property type="evidence" value="ECO:0007669"/>
    <property type="project" value="UniProtKB-UniRule"/>
</dbReference>
<comment type="catalytic activity">
    <reaction evidence="6">
        <text>L-rhamnopyranose = L-rhamnulose</text>
        <dbReference type="Rhea" id="RHEA:23160"/>
        <dbReference type="ChEBI" id="CHEBI:17897"/>
        <dbReference type="ChEBI" id="CHEBI:62346"/>
        <dbReference type="EC" id="5.3.1.14"/>
    </reaction>
</comment>
<dbReference type="GO" id="GO:0030145">
    <property type="term" value="F:manganese ion binding"/>
    <property type="evidence" value="ECO:0007669"/>
    <property type="project" value="UniProtKB-UniRule"/>
</dbReference>
<dbReference type="GO" id="GO:0005737">
    <property type="term" value="C:cytoplasm"/>
    <property type="evidence" value="ECO:0007669"/>
    <property type="project" value="UniProtKB-SubCell"/>
</dbReference>
<dbReference type="InterPro" id="IPR050337">
    <property type="entry name" value="L-rhamnose_isomerase"/>
</dbReference>
<keyword evidence="5 6" id="KW-0684">Rhamnose metabolism</keyword>
<dbReference type="NCBIfam" id="TIGR01748">
    <property type="entry name" value="rhaA"/>
    <property type="match status" value="1"/>
</dbReference>
<dbReference type="PANTHER" id="PTHR30268">
    <property type="entry name" value="L-RHAMNOSE ISOMERASE"/>
    <property type="match status" value="1"/>
</dbReference>
<feature type="binding site" evidence="6">
    <location>
        <position position="260"/>
    </location>
    <ligand>
        <name>Mn(2+)</name>
        <dbReference type="ChEBI" id="CHEBI:29035"/>
    </ligand>
</feature>
<evidence type="ECO:0000256" key="6">
    <source>
        <dbReference type="HAMAP-Rule" id="MF_00541"/>
    </source>
</evidence>
<dbReference type="PANTHER" id="PTHR30268:SF0">
    <property type="entry name" value="L-RHAMNOSE ISOMERASE"/>
    <property type="match status" value="1"/>
</dbReference>
<keyword evidence="3 6" id="KW-0464">Manganese</keyword>
<accession>A0A806KHQ1</accession>
<dbReference type="Gene3D" id="3.20.20.150">
    <property type="entry name" value="Divalent-metal-dependent TIM barrel enzymes"/>
    <property type="match status" value="1"/>
</dbReference>
<evidence type="ECO:0000313" key="8">
    <source>
        <dbReference type="EMBL" id="AGS52524.1"/>
    </source>
</evidence>
<proteinExistence type="inferred from homology"/>
<dbReference type="EMBL" id="JQ844200">
    <property type="protein sequence ID" value="AGS52524.1"/>
    <property type="molecule type" value="Genomic_DNA"/>
</dbReference>
<dbReference type="GO" id="GO:0008740">
    <property type="term" value="F:L-rhamnose isomerase activity"/>
    <property type="evidence" value="ECO:0007669"/>
    <property type="project" value="UniProtKB-UniRule"/>
</dbReference>
<comment type="function">
    <text evidence="6">Catalyzes the interconversion of L-rhamnose and L-rhamnulose.</text>
</comment>
<dbReference type="NCBIfam" id="NF002203">
    <property type="entry name" value="PRK01076.1"/>
    <property type="match status" value="1"/>
</dbReference>
<evidence type="ECO:0000256" key="3">
    <source>
        <dbReference type="ARBA" id="ARBA00023211"/>
    </source>
</evidence>
<comment type="similarity">
    <text evidence="6">Belongs to the rhamnose isomerase family.</text>
</comment>
<evidence type="ECO:0000256" key="2">
    <source>
        <dbReference type="ARBA" id="ARBA00022723"/>
    </source>
</evidence>
<name>A0A806KHQ1_9BACT</name>
<dbReference type="GO" id="GO:0019324">
    <property type="term" value="P:L-lyxose metabolic process"/>
    <property type="evidence" value="ECO:0007669"/>
    <property type="project" value="TreeGrafter"/>
</dbReference>
<evidence type="ECO:0000256" key="4">
    <source>
        <dbReference type="ARBA" id="ARBA00023235"/>
    </source>
</evidence>
<evidence type="ECO:0000256" key="1">
    <source>
        <dbReference type="ARBA" id="ARBA00022490"/>
    </source>
</evidence>
<feature type="binding site" evidence="6">
    <location>
        <position position="294"/>
    </location>
    <ligand>
        <name>Mn(2+)</name>
        <dbReference type="ChEBI" id="CHEBI:29035"/>
    </ligand>
</feature>